<dbReference type="SUPFAM" id="SSF160240">
    <property type="entry name" value="Cation efflux protein cytoplasmic domain-like"/>
    <property type="match status" value="1"/>
</dbReference>
<keyword evidence="5 7" id="KW-1133">Transmembrane helix</keyword>
<feature type="domain" description="Cation efflux protein cytoplasmic" evidence="9">
    <location>
        <begin position="211"/>
        <end position="287"/>
    </location>
</feature>
<dbReference type="Pfam" id="PF16916">
    <property type="entry name" value="ZT_dimer"/>
    <property type="match status" value="1"/>
</dbReference>
<dbReference type="InterPro" id="IPR002524">
    <property type="entry name" value="Cation_efflux"/>
</dbReference>
<evidence type="ECO:0000259" key="8">
    <source>
        <dbReference type="Pfam" id="PF01545"/>
    </source>
</evidence>
<dbReference type="RefSeq" id="WP_089201103.1">
    <property type="nucleotide sequence ID" value="NZ_NHRJ02000013.1"/>
</dbReference>
<feature type="transmembrane region" description="Helical" evidence="7">
    <location>
        <begin position="157"/>
        <end position="176"/>
    </location>
</feature>
<feature type="transmembrane region" description="Helical" evidence="7">
    <location>
        <begin position="117"/>
        <end position="136"/>
    </location>
</feature>
<dbReference type="SUPFAM" id="SSF161111">
    <property type="entry name" value="Cation efflux protein transmembrane domain-like"/>
    <property type="match status" value="1"/>
</dbReference>
<keyword evidence="4 7" id="KW-0812">Transmembrane</keyword>
<gene>
    <name evidence="10" type="ORF">CBW46_016535</name>
</gene>
<accession>A0A2W1NJV5</accession>
<evidence type="ECO:0000256" key="7">
    <source>
        <dbReference type="SAM" id="Phobius"/>
    </source>
</evidence>
<dbReference type="Pfam" id="PF01545">
    <property type="entry name" value="Cation_efflux"/>
    <property type="match status" value="1"/>
</dbReference>
<feature type="domain" description="Cation efflux protein transmembrane" evidence="8">
    <location>
        <begin position="15"/>
        <end position="205"/>
    </location>
</feature>
<keyword evidence="11" id="KW-1185">Reference proteome</keyword>
<evidence type="ECO:0000256" key="6">
    <source>
        <dbReference type="ARBA" id="ARBA00023136"/>
    </source>
</evidence>
<evidence type="ECO:0000313" key="10">
    <source>
        <dbReference type="EMBL" id="PZE19755.1"/>
    </source>
</evidence>
<protein>
    <submittedName>
        <fullName evidence="10">Cation transporter</fullName>
    </submittedName>
</protein>
<feature type="transmembrane region" description="Helical" evidence="7">
    <location>
        <begin position="45"/>
        <end position="61"/>
    </location>
</feature>
<dbReference type="GO" id="GO:0008324">
    <property type="term" value="F:monoatomic cation transmembrane transporter activity"/>
    <property type="evidence" value="ECO:0007669"/>
    <property type="project" value="InterPro"/>
</dbReference>
<comment type="similarity">
    <text evidence="2">Belongs to the cation diffusion facilitator (CDF) transporter (TC 2.A.4) family.</text>
</comment>
<dbReference type="PANTHER" id="PTHR43840">
    <property type="entry name" value="MITOCHONDRIAL METAL TRANSPORTER 1-RELATED"/>
    <property type="match status" value="1"/>
</dbReference>
<evidence type="ECO:0000256" key="3">
    <source>
        <dbReference type="ARBA" id="ARBA00022448"/>
    </source>
</evidence>
<comment type="caution">
    <text evidence="10">The sequence shown here is derived from an EMBL/GenBank/DDBJ whole genome shotgun (WGS) entry which is preliminary data.</text>
</comment>
<evidence type="ECO:0000256" key="4">
    <source>
        <dbReference type="ARBA" id="ARBA00022692"/>
    </source>
</evidence>
<evidence type="ECO:0000256" key="5">
    <source>
        <dbReference type="ARBA" id="ARBA00022989"/>
    </source>
</evidence>
<dbReference type="InterPro" id="IPR027470">
    <property type="entry name" value="Cation_efflux_CTD"/>
</dbReference>
<feature type="transmembrane region" description="Helical" evidence="7">
    <location>
        <begin position="82"/>
        <end position="102"/>
    </location>
</feature>
<feature type="transmembrane region" description="Helical" evidence="7">
    <location>
        <begin position="12"/>
        <end position="33"/>
    </location>
</feature>
<dbReference type="InterPro" id="IPR036837">
    <property type="entry name" value="Cation_efflux_CTD_sf"/>
</dbReference>
<evidence type="ECO:0000256" key="2">
    <source>
        <dbReference type="ARBA" id="ARBA00008114"/>
    </source>
</evidence>
<proteinExistence type="inferred from homology"/>
<evidence type="ECO:0000259" key="9">
    <source>
        <dbReference type="Pfam" id="PF16916"/>
    </source>
</evidence>
<dbReference type="InterPro" id="IPR050291">
    <property type="entry name" value="CDF_Transporter"/>
</dbReference>
<dbReference type="AlphaFoldDB" id="A0A2W1NJV5"/>
<dbReference type="FunFam" id="1.20.1510.10:FF:000006">
    <property type="entry name" value="Divalent cation efflux transporter"/>
    <property type="match status" value="1"/>
</dbReference>
<keyword evidence="3" id="KW-0813">Transport</keyword>
<keyword evidence="6 7" id="KW-0472">Membrane</keyword>
<organism evidence="10 11">
    <name type="scientific">Paenibacillus xerothermodurans</name>
    <dbReference type="NCBI Taxonomy" id="1977292"/>
    <lineage>
        <taxon>Bacteria</taxon>
        <taxon>Bacillati</taxon>
        <taxon>Bacillota</taxon>
        <taxon>Bacilli</taxon>
        <taxon>Bacillales</taxon>
        <taxon>Paenibacillaceae</taxon>
        <taxon>Paenibacillus</taxon>
    </lineage>
</organism>
<sequence>MEAYDNLKQGEKGAWLSIAAYILLSVFKISMGYVTGSEALTADGVNNTTDIMVSLAVLIGLRISRKPPDRDHPYGHMRAETIASLVASFVMFAAGIQVMLQAGKSFFAGNLHAPNLWAAWIALFSAALMWGVYLYNRRLALRINNLSLMAAAQDNRSDAFVSIGAAVGILGAHLGFPMLDALAAFAVGVVICKTAWDIFSHASHALTDGFDDEKLKVFQATVRETPGVKRIKDIRARVHGSHVLLDVVVEVSAELSVEQSHDISDAIERRMQAQHRIENVHVHIEPHTKPQRPEHRQQL</sequence>
<dbReference type="InterPro" id="IPR027469">
    <property type="entry name" value="Cation_efflux_TMD_sf"/>
</dbReference>
<dbReference type="OrthoDB" id="9806522at2"/>
<dbReference type="EMBL" id="NHRJ02000013">
    <property type="protein sequence ID" value="PZE19755.1"/>
    <property type="molecule type" value="Genomic_DNA"/>
</dbReference>
<dbReference type="Gene3D" id="3.30.70.1350">
    <property type="entry name" value="Cation efflux protein, cytoplasmic domain"/>
    <property type="match status" value="1"/>
</dbReference>
<dbReference type="GO" id="GO:0016020">
    <property type="term" value="C:membrane"/>
    <property type="evidence" value="ECO:0007669"/>
    <property type="project" value="UniProtKB-SubCell"/>
</dbReference>
<evidence type="ECO:0000256" key="1">
    <source>
        <dbReference type="ARBA" id="ARBA00004141"/>
    </source>
</evidence>
<evidence type="ECO:0000313" key="11">
    <source>
        <dbReference type="Proteomes" id="UP000214746"/>
    </source>
</evidence>
<reference evidence="10" key="1">
    <citation type="submission" date="2018-06" db="EMBL/GenBank/DDBJ databases">
        <title>Paenibacillus xerothermodurans sp. nov. an extremely dry heat resistant spore forming bacterium isolated from the soil of Cape Canaveral, Florida.</title>
        <authorList>
            <person name="Seuylemezian A."/>
            <person name="Kaur N."/>
            <person name="Patil P."/>
            <person name="Patil P."/>
            <person name="Mayilraj S."/>
            <person name="Vaishampayan P."/>
        </authorList>
    </citation>
    <scope>NUCLEOTIDE SEQUENCE [LARGE SCALE GENOMIC DNA]</scope>
    <source>
        <strain evidence="10">ATCC 27380</strain>
    </source>
</reference>
<name>A0A2W1NJV5_PAEXE</name>
<dbReference type="InterPro" id="IPR058533">
    <property type="entry name" value="Cation_efflux_TM"/>
</dbReference>
<comment type="subcellular location">
    <subcellularLocation>
        <location evidence="1">Membrane</location>
        <topology evidence="1">Multi-pass membrane protein</topology>
    </subcellularLocation>
</comment>
<dbReference type="Gene3D" id="1.20.1510.10">
    <property type="entry name" value="Cation efflux protein transmembrane domain"/>
    <property type="match status" value="1"/>
</dbReference>
<dbReference type="PANTHER" id="PTHR43840:SF50">
    <property type="entry name" value="MANGANESE EFFLUX SYSTEM PROTEIN MNES"/>
    <property type="match status" value="1"/>
</dbReference>
<dbReference type="Proteomes" id="UP000214746">
    <property type="component" value="Unassembled WGS sequence"/>
</dbReference>
<dbReference type="NCBIfam" id="TIGR01297">
    <property type="entry name" value="CDF"/>
    <property type="match status" value="1"/>
</dbReference>